<dbReference type="Gene3D" id="3.40.1080.10">
    <property type="entry name" value="Glutaconate Coenzyme A-transferase"/>
    <property type="match status" value="2"/>
</dbReference>
<evidence type="ECO:0000313" key="5">
    <source>
        <dbReference type="Proteomes" id="UP001165542"/>
    </source>
</evidence>
<name>A0ABT2EAX8_9GAMM</name>
<dbReference type="SUPFAM" id="SSF100950">
    <property type="entry name" value="NagB/RpiA/CoA transferase-like"/>
    <property type="match status" value="2"/>
</dbReference>
<dbReference type="PANTHER" id="PTHR43293">
    <property type="entry name" value="ACETATE COA-TRANSFERASE YDIF"/>
    <property type="match status" value="1"/>
</dbReference>
<dbReference type="Proteomes" id="UP001165542">
    <property type="component" value="Unassembled WGS sequence"/>
</dbReference>
<protein>
    <recommendedName>
        <fullName evidence="3">Acetate CoA-transferase YdiF</fullName>
        <ecNumber evidence="3">2.8.3.8</ecNumber>
    </recommendedName>
</protein>
<sequence>MHNANNWCVKPLITLERVADIVPSGATLFVGGSGGGLQEPSALISTLGQAFKQKGAPCDLTLWHCSGIGDKAGGGLSHFATPGNLRRVIGGHWGMSPELADLAVAEEIDAYNFPQGVIAHLLRVTGSGEDGLLTKVGLRTFVDPRVEGGRLNARTTEELVQLVTVRDREYLFYPAPRIDVCLLRATSADVQGNLSFEDEAAILEPLEAALATKRNGGIVIVQVSKYLAKNSINPRDVRVPGNLVDYLVHVKECSQTAVTHFEPGFTGKYRVPLESLPIMPVGLRRIVAELAYREIAHGQLVNLGVGMPDGIAKLASERNEIDQIAFAVEQGHIGGIPAGGIEFGAVFNPSCSLPAASQFDLFDGGHLDVAFLGMAEVDQYGNVNVSRHGGGISGAGGFINITQGTHKVVFCGSFTAGGLAVDVGANGLAITTEGRFGKFVDQVKQITFSGARARELKQEVLYVTERAVFRLIDEGLELIEVVEGVDIERDIVAQMSFRPVINEVAVIRLPDHDVTATERAP</sequence>
<dbReference type="EMBL" id="JAJISC010000002">
    <property type="protein sequence ID" value="MCS2608725.1"/>
    <property type="molecule type" value="Genomic_DNA"/>
</dbReference>
<dbReference type="SMART" id="SM00882">
    <property type="entry name" value="CoA_trans"/>
    <property type="match status" value="2"/>
</dbReference>
<evidence type="ECO:0000256" key="1">
    <source>
        <dbReference type="ARBA" id="ARBA00007154"/>
    </source>
</evidence>
<dbReference type="InterPro" id="IPR004165">
    <property type="entry name" value="CoA_trans_fam_I"/>
</dbReference>
<dbReference type="PANTHER" id="PTHR43293:SF1">
    <property type="entry name" value="ACETATE COA-TRANSFERASE YDIF"/>
    <property type="match status" value="1"/>
</dbReference>
<keyword evidence="2 3" id="KW-0808">Transferase</keyword>
<dbReference type="RefSeq" id="WP_259035234.1">
    <property type="nucleotide sequence ID" value="NZ_JAJISC010000002.1"/>
</dbReference>
<comment type="catalytic activity">
    <reaction evidence="3">
        <text>an acyl-CoA + acetate = a carboxylate + acetyl-CoA</text>
        <dbReference type="Rhea" id="RHEA:13381"/>
        <dbReference type="ChEBI" id="CHEBI:29067"/>
        <dbReference type="ChEBI" id="CHEBI:30089"/>
        <dbReference type="ChEBI" id="CHEBI:57288"/>
        <dbReference type="ChEBI" id="CHEBI:58342"/>
        <dbReference type="EC" id="2.8.3.8"/>
    </reaction>
</comment>
<accession>A0ABT2EAX8</accession>
<proteinExistence type="inferred from homology"/>
<dbReference type="InterPro" id="IPR014388">
    <property type="entry name" value="3-oxoacid_CoA-transferase"/>
</dbReference>
<reference evidence="4" key="1">
    <citation type="submission" date="2021-11" db="EMBL/GenBank/DDBJ databases">
        <title>Halomonas sp., isolated from a coastal aquaculture zone in Dongshan Bay.</title>
        <authorList>
            <person name="Lin W."/>
        </authorList>
    </citation>
    <scope>NUCLEOTIDE SEQUENCE</scope>
    <source>
        <strain evidence="4">Yzlin-01</strain>
    </source>
</reference>
<evidence type="ECO:0000313" key="4">
    <source>
        <dbReference type="EMBL" id="MCS2608725.1"/>
    </source>
</evidence>
<comment type="caution">
    <text evidence="4">The sequence shown here is derived from an EMBL/GenBank/DDBJ whole genome shotgun (WGS) entry which is preliminary data.</text>
</comment>
<dbReference type="EC" id="2.8.3.8" evidence="3"/>
<gene>
    <name evidence="4" type="ORF">LLY24_05235</name>
</gene>
<evidence type="ECO:0000256" key="2">
    <source>
        <dbReference type="ARBA" id="ARBA00022679"/>
    </source>
</evidence>
<dbReference type="InterPro" id="IPR037171">
    <property type="entry name" value="NagB/RpiA_transferase-like"/>
</dbReference>
<dbReference type="GO" id="GO:0016740">
    <property type="term" value="F:transferase activity"/>
    <property type="evidence" value="ECO:0007669"/>
    <property type="project" value="UniProtKB-KW"/>
</dbReference>
<evidence type="ECO:0000256" key="3">
    <source>
        <dbReference type="PIRNR" id="PIRNR000858"/>
    </source>
</evidence>
<comment type="function">
    <text evidence="3">CoA transferase having broad substrate specificity for short-chain acyl-CoA thioesters with the activity decreasing when the length of the carboxylic acid chain exceeds four carbons.</text>
</comment>
<organism evidence="4 5">
    <name type="scientific">Halomonas dongshanensis</name>
    <dbReference type="NCBI Taxonomy" id="2890835"/>
    <lineage>
        <taxon>Bacteria</taxon>
        <taxon>Pseudomonadati</taxon>
        <taxon>Pseudomonadota</taxon>
        <taxon>Gammaproteobacteria</taxon>
        <taxon>Oceanospirillales</taxon>
        <taxon>Halomonadaceae</taxon>
        <taxon>Halomonas</taxon>
    </lineage>
</organism>
<comment type="similarity">
    <text evidence="1 3">Belongs to the 3-oxoacid CoA-transferase family.</text>
</comment>
<dbReference type="PIRSF" id="PIRSF000858">
    <property type="entry name" value="SCOT-t"/>
    <property type="match status" value="1"/>
</dbReference>
<dbReference type="Pfam" id="PF01144">
    <property type="entry name" value="CoA_trans"/>
    <property type="match status" value="1"/>
</dbReference>
<keyword evidence="5" id="KW-1185">Reference proteome</keyword>